<evidence type="ECO:0000313" key="1">
    <source>
        <dbReference type="EMBL" id="AWP06924.1"/>
    </source>
</evidence>
<dbReference type="AlphaFoldDB" id="A0A2U9BRZ3"/>
<name>A0A2U9BRZ3_SCOMX</name>
<proteinExistence type="predicted"/>
<accession>A0A2U9BRZ3</accession>
<evidence type="ECO:0000313" key="2">
    <source>
        <dbReference type="Proteomes" id="UP000246464"/>
    </source>
</evidence>
<keyword evidence="2" id="KW-1185">Reference proteome</keyword>
<sequence length="55" mass="5748">MGPLQGHTAGSDNTYSAGQTVSQNNFIVPKIGVESKAETWEVLHAGHTAKIKAVA</sequence>
<organism evidence="1 2">
    <name type="scientific">Scophthalmus maximus</name>
    <name type="common">Turbot</name>
    <name type="synonym">Psetta maxima</name>
    <dbReference type="NCBI Taxonomy" id="52904"/>
    <lineage>
        <taxon>Eukaryota</taxon>
        <taxon>Metazoa</taxon>
        <taxon>Chordata</taxon>
        <taxon>Craniata</taxon>
        <taxon>Vertebrata</taxon>
        <taxon>Euteleostomi</taxon>
        <taxon>Actinopterygii</taxon>
        <taxon>Neopterygii</taxon>
        <taxon>Teleostei</taxon>
        <taxon>Neoteleostei</taxon>
        <taxon>Acanthomorphata</taxon>
        <taxon>Carangaria</taxon>
        <taxon>Pleuronectiformes</taxon>
        <taxon>Pleuronectoidei</taxon>
        <taxon>Scophthalmidae</taxon>
        <taxon>Scophthalmus</taxon>
    </lineage>
</organism>
<dbReference type="EMBL" id="CP026251">
    <property type="protein sequence ID" value="AWP06924.1"/>
    <property type="molecule type" value="Genomic_DNA"/>
</dbReference>
<dbReference type="Proteomes" id="UP000246464">
    <property type="component" value="Chromosome 9"/>
</dbReference>
<protein>
    <submittedName>
        <fullName evidence="1">Uncharacterized protein</fullName>
    </submittedName>
</protein>
<gene>
    <name evidence="1" type="ORF">SMAX5B_010896</name>
</gene>
<reference evidence="1 2" key="1">
    <citation type="submission" date="2017-12" db="EMBL/GenBank/DDBJ databases">
        <title>Integrating genomic resources of turbot (Scophthalmus maximus) in depth evaluation of genetic and physical mapping variation across individuals.</title>
        <authorList>
            <person name="Martinez P."/>
        </authorList>
    </citation>
    <scope>NUCLEOTIDE SEQUENCE [LARGE SCALE GENOMIC DNA]</scope>
</reference>